<sequence>MLFPPLPVRLHCRRPPHRRHHHHHQYRCCITDPPLEGAISAVIDCILFEWHETSNDSDIWYMTDSPNWSLSFEKISSIIKEETGVVVQTINLLSALETTSLLLNGGLETNPSSKKKCSGPSTNARRRKSMGHVVVRCAQIGNKADTDDVLLYLSTDIQQTLVINSKISIS</sequence>
<proteinExistence type="predicted"/>
<dbReference type="EMBL" id="BKCJ010142644">
    <property type="protein sequence ID" value="GEX97219.1"/>
    <property type="molecule type" value="Genomic_DNA"/>
</dbReference>
<accession>A0A699HCS6</accession>
<name>A0A699HCS6_TANCI</name>
<comment type="caution">
    <text evidence="2">The sequence shown here is derived from an EMBL/GenBank/DDBJ whole genome shotgun (WGS) entry which is preliminary data.</text>
</comment>
<reference evidence="2" key="1">
    <citation type="journal article" date="2019" name="Sci. Rep.">
        <title>Draft genome of Tanacetum cinerariifolium, the natural source of mosquito coil.</title>
        <authorList>
            <person name="Yamashiro T."/>
            <person name="Shiraishi A."/>
            <person name="Satake H."/>
            <person name="Nakayama K."/>
        </authorList>
    </citation>
    <scope>NUCLEOTIDE SEQUENCE</scope>
</reference>
<organism evidence="2">
    <name type="scientific">Tanacetum cinerariifolium</name>
    <name type="common">Dalmatian daisy</name>
    <name type="synonym">Chrysanthemum cinerariifolium</name>
    <dbReference type="NCBI Taxonomy" id="118510"/>
    <lineage>
        <taxon>Eukaryota</taxon>
        <taxon>Viridiplantae</taxon>
        <taxon>Streptophyta</taxon>
        <taxon>Embryophyta</taxon>
        <taxon>Tracheophyta</taxon>
        <taxon>Spermatophyta</taxon>
        <taxon>Magnoliopsida</taxon>
        <taxon>eudicotyledons</taxon>
        <taxon>Gunneridae</taxon>
        <taxon>Pentapetalae</taxon>
        <taxon>asterids</taxon>
        <taxon>campanulids</taxon>
        <taxon>Asterales</taxon>
        <taxon>Asteraceae</taxon>
        <taxon>Asteroideae</taxon>
        <taxon>Anthemideae</taxon>
        <taxon>Anthemidinae</taxon>
        <taxon>Tanacetum</taxon>
    </lineage>
</organism>
<protein>
    <submittedName>
        <fullName evidence="2">Uncharacterized protein</fullName>
    </submittedName>
</protein>
<evidence type="ECO:0000313" key="2">
    <source>
        <dbReference type="EMBL" id="GEX97219.1"/>
    </source>
</evidence>
<evidence type="ECO:0000256" key="1">
    <source>
        <dbReference type="SAM" id="MobiDB-lite"/>
    </source>
</evidence>
<gene>
    <name evidence="2" type="ORF">Tci_369194</name>
</gene>
<dbReference type="AlphaFoldDB" id="A0A699HCS6"/>
<feature type="region of interest" description="Disordered" evidence="1">
    <location>
        <begin position="107"/>
        <end position="128"/>
    </location>
</feature>